<dbReference type="InterPro" id="IPR032675">
    <property type="entry name" value="LRR_dom_sf"/>
</dbReference>
<dbReference type="EMBL" id="GIBP01001472">
    <property type="protein sequence ID" value="NDV30441.1"/>
    <property type="molecule type" value="Transcribed_RNA"/>
</dbReference>
<dbReference type="Gene3D" id="3.80.10.10">
    <property type="entry name" value="Ribonuclease Inhibitor"/>
    <property type="match status" value="3"/>
</dbReference>
<dbReference type="PANTHER" id="PTHR48004:SF59">
    <property type="entry name" value="LEUCINE-RICH REPEAT-CONTAINING N-TERMINAL PLANT-TYPE DOMAIN-CONTAINING PROTEIN"/>
    <property type="match status" value="1"/>
</dbReference>
<dbReference type="Pfam" id="PF00560">
    <property type="entry name" value="LRR_1"/>
    <property type="match status" value="4"/>
</dbReference>
<dbReference type="Pfam" id="PF13855">
    <property type="entry name" value="LRR_8"/>
    <property type="match status" value="1"/>
</dbReference>
<protein>
    <submittedName>
        <fullName evidence="4">Uncharacterized protein</fullName>
    </submittedName>
</protein>
<dbReference type="FunFam" id="3.80.10.10:FF:000041">
    <property type="entry name" value="LRR receptor-like serine/threonine-protein kinase ERECTA"/>
    <property type="match status" value="3"/>
</dbReference>
<keyword evidence="2" id="KW-0677">Repeat</keyword>
<evidence type="ECO:0000313" key="4">
    <source>
        <dbReference type="EMBL" id="NDV30441.1"/>
    </source>
</evidence>
<keyword evidence="3" id="KW-0812">Transmembrane</keyword>
<dbReference type="PANTHER" id="PTHR48004">
    <property type="entry name" value="OS01G0149700 PROTEIN"/>
    <property type="match status" value="1"/>
</dbReference>
<proteinExistence type="predicted"/>
<feature type="transmembrane region" description="Helical" evidence="3">
    <location>
        <begin position="526"/>
        <end position="547"/>
    </location>
</feature>
<reference evidence="4" key="1">
    <citation type="journal article" date="2020" name="J. Eukaryot. Microbiol.">
        <title>De novo Sequencing, Assembly and Annotation of the Transcriptome for the Free-Living Testate Amoeba Arcella intermedia.</title>
        <authorList>
            <person name="Ribeiro G.M."/>
            <person name="Porfirio-Sousa A.L."/>
            <person name="Maurer-Alcala X.X."/>
            <person name="Katz L.A."/>
            <person name="Lahr D.J.G."/>
        </authorList>
    </citation>
    <scope>NUCLEOTIDE SEQUENCE</scope>
</reference>
<dbReference type="InterPro" id="IPR001611">
    <property type="entry name" value="Leu-rich_rpt"/>
</dbReference>
<keyword evidence="3" id="KW-0472">Membrane</keyword>
<evidence type="ECO:0000256" key="3">
    <source>
        <dbReference type="SAM" id="Phobius"/>
    </source>
</evidence>
<name>A0A6B2L0K7_9EUKA</name>
<sequence length="586" mass="62770">MRLSGNLLWGSIPDSVGNLTGLEGLDLSVNYLSGTLPTTLGYLTRLTLLDTSFNRLSSTIPTELGRLTNLNSITFSYNFLVGSVPETLNNLLGLKSINFAFNTLYGSIPPFFGDFVDLNHLSLSGNQLSGEIPVEIGHLVSLKTLELDKNGLGGNIPDSIGNLTSLELLNLMTNELGGTLPSSIGSLVSLQLLYLSENQLNGAVPEEISQIPYLKQLHLAKNHLTGSIPSALAQLKSLNALNLADNQLSGPLPSILSSFPSLFFLDLSGNQFCGGCLGLSVSICNAEGVLFSCDCQGSLCGTQCTQNLTCPSENLSPSPTPSPIPSPNTGDVPTISPTSPSRYSCSQSGVEGICVVDDDSPLSSSILENKGFLTVASSISIIYGNVSVPQISLDGSHLEITGSWMSSQGLLKMLESILLIDKDMVFINGQIEFNSLSSSLHASSLTVLNTTLIINVNNFIGLKEGEYDIIQWTSQGPLPSLTLSIPTTNDAICKLSMRQEQNKIVIVYKNVGCSAGTDNTILVKGVVGGLVGLVLLLGCIAGGFLIYKYQLIQKLLHKSQKKETYRNKHSYKEIFFHIPNQKFRVK</sequence>
<evidence type="ECO:0000256" key="1">
    <source>
        <dbReference type="ARBA" id="ARBA00022614"/>
    </source>
</evidence>
<dbReference type="SUPFAM" id="SSF52047">
    <property type="entry name" value="RNI-like"/>
    <property type="match status" value="1"/>
</dbReference>
<evidence type="ECO:0000256" key="2">
    <source>
        <dbReference type="ARBA" id="ARBA00022737"/>
    </source>
</evidence>
<dbReference type="SMART" id="SM00369">
    <property type="entry name" value="LRR_TYP"/>
    <property type="match status" value="4"/>
</dbReference>
<dbReference type="AlphaFoldDB" id="A0A6B2L0K7"/>
<keyword evidence="3" id="KW-1133">Transmembrane helix</keyword>
<organism evidence="4">
    <name type="scientific">Arcella intermedia</name>
    <dbReference type="NCBI Taxonomy" id="1963864"/>
    <lineage>
        <taxon>Eukaryota</taxon>
        <taxon>Amoebozoa</taxon>
        <taxon>Tubulinea</taxon>
        <taxon>Elardia</taxon>
        <taxon>Arcellinida</taxon>
        <taxon>Sphaerothecina</taxon>
        <taxon>Arcellidae</taxon>
        <taxon>Arcella</taxon>
    </lineage>
</organism>
<dbReference type="InterPro" id="IPR052941">
    <property type="entry name" value="StomDev_PlantInt_Reg"/>
</dbReference>
<keyword evidence="1" id="KW-0433">Leucine-rich repeat</keyword>
<dbReference type="InterPro" id="IPR003591">
    <property type="entry name" value="Leu-rich_rpt_typical-subtyp"/>
</dbReference>
<accession>A0A6B2L0K7</accession>